<dbReference type="EMBL" id="JAOQAZ010000024">
    <property type="protein sequence ID" value="KAJ4253322.1"/>
    <property type="molecule type" value="Genomic_DNA"/>
</dbReference>
<keyword evidence="3" id="KW-1185">Reference proteome</keyword>
<evidence type="ECO:0000256" key="1">
    <source>
        <dbReference type="SAM" id="MobiDB-lite"/>
    </source>
</evidence>
<dbReference type="Proteomes" id="UP001152049">
    <property type="component" value="Unassembled WGS sequence"/>
</dbReference>
<protein>
    <submittedName>
        <fullName evidence="2">Uncharacterized protein</fullName>
    </submittedName>
</protein>
<gene>
    <name evidence="2" type="ORF">NW762_010477</name>
</gene>
<organism evidence="2 3">
    <name type="scientific">Fusarium torreyae</name>
    <dbReference type="NCBI Taxonomy" id="1237075"/>
    <lineage>
        <taxon>Eukaryota</taxon>
        <taxon>Fungi</taxon>
        <taxon>Dikarya</taxon>
        <taxon>Ascomycota</taxon>
        <taxon>Pezizomycotina</taxon>
        <taxon>Sordariomycetes</taxon>
        <taxon>Hypocreomycetidae</taxon>
        <taxon>Hypocreales</taxon>
        <taxon>Nectriaceae</taxon>
        <taxon>Fusarium</taxon>
    </lineage>
</organism>
<feature type="region of interest" description="Disordered" evidence="1">
    <location>
        <begin position="50"/>
        <end position="83"/>
    </location>
</feature>
<comment type="caution">
    <text evidence="2">The sequence shown here is derived from an EMBL/GenBank/DDBJ whole genome shotgun (WGS) entry which is preliminary data.</text>
</comment>
<dbReference type="OrthoDB" id="3231004at2759"/>
<accession>A0A9W8RTJ6</accession>
<reference evidence="2" key="1">
    <citation type="submission" date="2022-09" db="EMBL/GenBank/DDBJ databases">
        <title>Fusarium specimens isolated from Avocado Roots.</title>
        <authorList>
            <person name="Stajich J."/>
            <person name="Roper C."/>
            <person name="Heimlech-Rivalta G."/>
        </authorList>
    </citation>
    <scope>NUCLEOTIDE SEQUENCE</scope>
    <source>
        <strain evidence="2">CF00136</strain>
    </source>
</reference>
<proteinExistence type="predicted"/>
<evidence type="ECO:0000313" key="2">
    <source>
        <dbReference type="EMBL" id="KAJ4253322.1"/>
    </source>
</evidence>
<sequence length="322" mass="36586">MATTLQHACNRKSDTGTDSSIFRNDSNNVAALQTARIQKKLMEEAARLQQQKLDEANNGKTQVETERDALSREKQSLTKTLEETKGEVERLKLSQENLARQKEDELGALKSLKQAEIETVRKEKQDELEALGRAKQGEIEAVRREKQNEYDALKTQKEGELATEKQNLGAQLNSMTALEAQRRGEINGLNQTINALKLKLPNDRQDNCLPFQYHNATVMILQLESGMALDCAKDSGHRGQTFTADMYDNSQLFRLTKNGSQPDQNEPWAITRIDTGLPEENLYFDNDEEDWDLRLEHTSNLSGWQGWWYIGRGASDRVGSWV</sequence>
<name>A0A9W8RTJ6_9HYPO</name>
<evidence type="ECO:0000313" key="3">
    <source>
        <dbReference type="Proteomes" id="UP001152049"/>
    </source>
</evidence>
<dbReference type="AlphaFoldDB" id="A0A9W8RTJ6"/>
<feature type="region of interest" description="Disordered" evidence="1">
    <location>
        <begin position="1"/>
        <end position="23"/>
    </location>
</feature>